<evidence type="ECO:0000256" key="1">
    <source>
        <dbReference type="SAM" id="MobiDB-lite"/>
    </source>
</evidence>
<organism evidence="2 3">
    <name type="scientific">Cyclotella atomus</name>
    <dbReference type="NCBI Taxonomy" id="382360"/>
    <lineage>
        <taxon>Eukaryota</taxon>
        <taxon>Sar</taxon>
        <taxon>Stramenopiles</taxon>
        <taxon>Ochrophyta</taxon>
        <taxon>Bacillariophyta</taxon>
        <taxon>Coscinodiscophyceae</taxon>
        <taxon>Thalassiosirophycidae</taxon>
        <taxon>Stephanodiscales</taxon>
        <taxon>Stephanodiscaceae</taxon>
        <taxon>Cyclotella</taxon>
    </lineage>
</organism>
<dbReference type="EMBL" id="JALLPJ020000986">
    <property type="protein sequence ID" value="KAL3778425.1"/>
    <property type="molecule type" value="Genomic_DNA"/>
</dbReference>
<protein>
    <submittedName>
        <fullName evidence="2">Uncharacterized protein</fullName>
    </submittedName>
</protein>
<accession>A0ABD3NW56</accession>
<gene>
    <name evidence="2" type="ORF">ACHAWO_002826</name>
</gene>
<keyword evidence="3" id="KW-1185">Reference proteome</keyword>
<reference evidence="2 3" key="1">
    <citation type="submission" date="2024-10" db="EMBL/GenBank/DDBJ databases">
        <title>Updated reference genomes for cyclostephanoid diatoms.</title>
        <authorList>
            <person name="Roberts W.R."/>
            <person name="Alverson A.J."/>
        </authorList>
    </citation>
    <scope>NUCLEOTIDE SEQUENCE [LARGE SCALE GENOMIC DNA]</scope>
    <source>
        <strain evidence="2 3">AJA010-31</strain>
    </source>
</reference>
<feature type="compositionally biased region" description="Basic and acidic residues" evidence="1">
    <location>
        <begin position="54"/>
        <end position="70"/>
    </location>
</feature>
<comment type="caution">
    <text evidence="2">The sequence shown here is derived from an EMBL/GenBank/DDBJ whole genome shotgun (WGS) entry which is preliminary data.</text>
</comment>
<feature type="compositionally biased region" description="Low complexity" evidence="1">
    <location>
        <begin position="135"/>
        <end position="150"/>
    </location>
</feature>
<feature type="region of interest" description="Disordered" evidence="1">
    <location>
        <begin position="54"/>
        <end position="152"/>
    </location>
</feature>
<name>A0ABD3NW56_9STRA</name>
<dbReference type="AlphaFoldDB" id="A0ABD3NW56"/>
<dbReference type="Proteomes" id="UP001530400">
    <property type="component" value="Unassembled WGS sequence"/>
</dbReference>
<evidence type="ECO:0000313" key="2">
    <source>
        <dbReference type="EMBL" id="KAL3778425.1"/>
    </source>
</evidence>
<evidence type="ECO:0000313" key="3">
    <source>
        <dbReference type="Proteomes" id="UP001530400"/>
    </source>
</evidence>
<proteinExistence type="predicted"/>
<sequence length="340" mass="37964">MEALSLTGSPFKISRKCDFVTSLSPSCDDAGGSDAAALFQQLQMLRNENRMRWGEAESRKETADVLKDFKATSSNDNEERVENMMSAKRSPLKTLTNKRGDDQTKKSGSTKKNKQNRMDQTAVNGSPVRPLGYNQHQEQQQNVDQQQLTKKQNHYRTSKLSIGVTGTQNHMQNESSIGIAASTYEVNNYGVDHSLLFNFTFPIKDKESENNFYEESPTNSTLSWSSSSRLSAIEEGDEVESENGSVSEYLQFDTVISRGVSSPDKSVQTRSLQRALGPLLSSTSSDQNQVVFPDYYADDAWKDEEQLCHTGSCSFFTSLANLFFKGGKNQQNCFMDGCEL</sequence>